<feature type="transmembrane region" description="Helical" evidence="2">
    <location>
        <begin position="187"/>
        <end position="206"/>
    </location>
</feature>
<evidence type="ECO:0000313" key="3">
    <source>
        <dbReference type="EMBL" id="TDT17604.1"/>
    </source>
</evidence>
<feature type="transmembrane region" description="Helical" evidence="2">
    <location>
        <begin position="355"/>
        <end position="380"/>
    </location>
</feature>
<sequence>MSHGHGHASGDDDVVVDPRWLAWLWPVLIGLGVVVVIAMAVLWPLGDDETVDDPLLLDADPVAADVVDDRLITCSSGVGDCRWIEFEMTDGPYEGESASIELPADSRVREGDAILLTVFETEAGRLVFDFYDFQRSTALWVLVALFAVAVIALGRWRGVGALAGLAVSLFVIVVFALPAILDGTDAVLIAVVAAAAIAYVALFLAHGFHPSTAIALLATLASLLITVVLAQLFVGFTNLTGLSDDNSLLLFGLGEGVDARGILLAGIVIGSLGVLDDVTVTQVSAVWQLKSVQRELPTRELAGRAMRIGRDHISSTVNTLFLAYAGTALPLLLLFTSAQQSVGSVLTRELVAVEIVRTLVGSIGLVASVPIATWLAALAVSSTAGPSPVEGDPTVGLDGDPADDRV</sequence>
<keyword evidence="4" id="KW-1185">Reference proteome</keyword>
<dbReference type="RefSeq" id="WP_133869884.1">
    <property type="nucleotide sequence ID" value="NZ_SOAU01000001.1"/>
</dbReference>
<gene>
    <name evidence="3" type="ORF">BDK89_3215</name>
</gene>
<feature type="transmembrane region" description="Helical" evidence="2">
    <location>
        <begin position="213"/>
        <end position="237"/>
    </location>
</feature>
<protein>
    <submittedName>
        <fullName evidence="3">Putative membrane protein</fullName>
    </submittedName>
</protein>
<dbReference type="Proteomes" id="UP000294558">
    <property type="component" value="Unassembled WGS sequence"/>
</dbReference>
<feature type="transmembrane region" description="Helical" evidence="2">
    <location>
        <begin position="20"/>
        <end position="45"/>
    </location>
</feature>
<dbReference type="PANTHER" id="PTHR41771">
    <property type="entry name" value="MEMBRANE PROTEIN-RELATED"/>
    <property type="match status" value="1"/>
</dbReference>
<evidence type="ECO:0000256" key="2">
    <source>
        <dbReference type="SAM" id="Phobius"/>
    </source>
</evidence>
<feature type="region of interest" description="Disordered" evidence="1">
    <location>
        <begin position="383"/>
        <end position="406"/>
    </location>
</feature>
<dbReference type="PANTHER" id="PTHR41771:SF1">
    <property type="entry name" value="MEMBRANE PROTEIN"/>
    <property type="match status" value="1"/>
</dbReference>
<keyword evidence="2" id="KW-1133">Transmembrane helix</keyword>
<dbReference type="Pfam" id="PF07907">
    <property type="entry name" value="YibE_F"/>
    <property type="match status" value="1"/>
</dbReference>
<keyword evidence="2" id="KW-0472">Membrane</keyword>
<dbReference type="InterPro" id="IPR012507">
    <property type="entry name" value="YibE_F"/>
</dbReference>
<reference evidence="3 4" key="1">
    <citation type="submission" date="2019-03" db="EMBL/GenBank/DDBJ databases">
        <title>Sequencing the genomes of 1000 actinobacteria strains.</title>
        <authorList>
            <person name="Klenk H.-P."/>
        </authorList>
    </citation>
    <scope>NUCLEOTIDE SEQUENCE [LARGE SCALE GENOMIC DNA]</scope>
    <source>
        <strain evidence="3 4">DSM 18936</strain>
    </source>
</reference>
<comment type="caution">
    <text evidence="3">The sequence shown here is derived from an EMBL/GenBank/DDBJ whole genome shotgun (WGS) entry which is preliminary data.</text>
</comment>
<keyword evidence="2" id="KW-0812">Transmembrane</keyword>
<evidence type="ECO:0000256" key="1">
    <source>
        <dbReference type="SAM" id="MobiDB-lite"/>
    </source>
</evidence>
<organism evidence="3 4">
    <name type="scientific">Ilumatobacter fluminis</name>
    <dbReference type="NCBI Taxonomy" id="467091"/>
    <lineage>
        <taxon>Bacteria</taxon>
        <taxon>Bacillati</taxon>
        <taxon>Actinomycetota</taxon>
        <taxon>Acidimicrobiia</taxon>
        <taxon>Acidimicrobiales</taxon>
        <taxon>Ilumatobacteraceae</taxon>
        <taxon>Ilumatobacter</taxon>
    </lineage>
</organism>
<feature type="transmembrane region" description="Helical" evidence="2">
    <location>
        <begin position="316"/>
        <end position="335"/>
    </location>
</feature>
<dbReference type="OrthoDB" id="5846312at2"/>
<evidence type="ECO:0000313" key="4">
    <source>
        <dbReference type="Proteomes" id="UP000294558"/>
    </source>
</evidence>
<dbReference type="EMBL" id="SOAU01000001">
    <property type="protein sequence ID" value="TDT17604.1"/>
    <property type="molecule type" value="Genomic_DNA"/>
</dbReference>
<name>A0A4R7I317_9ACTN</name>
<accession>A0A4R7I317</accession>
<proteinExistence type="predicted"/>
<feature type="transmembrane region" description="Helical" evidence="2">
    <location>
        <begin position="161"/>
        <end position="181"/>
    </location>
</feature>
<dbReference type="AlphaFoldDB" id="A0A4R7I317"/>
<feature type="transmembrane region" description="Helical" evidence="2">
    <location>
        <begin position="137"/>
        <end position="154"/>
    </location>
</feature>